<gene>
    <name evidence="1" type="ORF">DVH24_021165</name>
</gene>
<evidence type="ECO:0000313" key="2">
    <source>
        <dbReference type="Proteomes" id="UP000290289"/>
    </source>
</evidence>
<dbReference type="EMBL" id="RDQH01000334">
    <property type="protein sequence ID" value="RXH92142.1"/>
    <property type="molecule type" value="Genomic_DNA"/>
</dbReference>
<evidence type="ECO:0000313" key="1">
    <source>
        <dbReference type="EMBL" id="RXH92142.1"/>
    </source>
</evidence>
<dbReference type="Proteomes" id="UP000290289">
    <property type="component" value="Chromosome 8"/>
</dbReference>
<reference evidence="1 2" key="1">
    <citation type="submission" date="2018-10" db="EMBL/GenBank/DDBJ databases">
        <title>A high-quality apple genome assembly.</title>
        <authorList>
            <person name="Hu J."/>
        </authorList>
    </citation>
    <scope>NUCLEOTIDE SEQUENCE [LARGE SCALE GENOMIC DNA]</scope>
    <source>
        <strain evidence="2">cv. HFTH1</strain>
        <tissue evidence="1">Young leaf</tissue>
    </source>
</reference>
<dbReference type="AlphaFoldDB" id="A0A498JEI0"/>
<proteinExistence type="predicted"/>
<name>A0A498JEI0_MALDO</name>
<organism evidence="1 2">
    <name type="scientific">Malus domestica</name>
    <name type="common">Apple</name>
    <name type="synonym">Pyrus malus</name>
    <dbReference type="NCBI Taxonomy" id="3750"/>
    <lineage>
        <taxon>Eukaryota</taxon>
        <taxon>Viridiplantae</taxon>
        <taxon>Streptophyta</taxon>
        <taxon>Embryophyta</taxon>
        <taxon>Tracheophyta</taxon>
        <taxon>Spermatophyta</taxon>
        <taxon>Magnoliopsida</taxon>
        <taxon>eudicotyledons</taxon>
        <taxon>Gunneridae</taxon>
        <taxon>Pentapetalae</taxon>
        <taxon>rosids</taxon>
        <taxon>fabids</taxon>
        <taxon>Rosales</taxon>
        <taxon>Rosaceae</taxon>
        <taxon>Amygdaloideae</taxon>
        <taxon>Maleae</taxon>
        <taxon>Malus</taxon>
    </lineage>
</organism>
<accession>A0A498JEI0</accession>
<comment type="caution">
    <text evidence="1">The sequence shown here is derived from an EMBL/GenBank/DDBJ whole genome shotgun (WGS) entry which is preliminary data.</text>
</comment>
<protein>
    <submittedName>
        <fullName evidence="1">Uncharacterized protein</fullName>
    </submittedName>
</protein>
<sequence length="237" mass="27231">MEQTCHRAADGLRDLGAICSEQPSCLEPLLDSAVHHASVPDGALGLSRNDMWFVISGEVIESCKVDRDGLVVERRWRLNRCCSLRVRVMLMVPIGKKVGLNLRMDLRLVGDCESLWKSYVRLVHQEMVSNRMSGEMIRRLWKLRKRKGGEIPSEPAEWRLAVVPIKKRRTSPARMLNAFRIMLIHALKYFLRKVWRGLGRFHMPDLLSSCAQQNDQIVIKLLTVSGRKVYRDSGKKQ</sequence>
<keyword evidence="2" id="KW-1185">Reference proteome</keyword>